<evidence type="ECO:0000256" key="1">
    <source>
        <dbReference type="SAM" id="MobiDB-lite"/>
    </source>
</evidence>
<dbReference type="GO" id="GO:0005762">
    <property type="term" value="C:mitochondrial large ribosomal subunit"/>
    <property type="evidence" value="ECO:0007669"/>
    <property type="project" value="InterPro"/>
</dbReference>
<feature type="compositionally biased region" description="Basic residues" evidence="1">
    <location>
        <begin position="87"/>
        <end position="97"/>
    </location>
</feature>
<dbReference type="EMBL" id="NJES01000219">
    <property type="protein sequence ID" value="PHH75391.1"/>
    <property type="molecule type" value="Genomic_DNA"/>
</dbReference>
<dbReference type="GO" id="GO:0032543">
    <property type="term" value="P:mitochondrial translation"/>
    <property type="evidence" value="ECO:0007669"/>
    <property type="project" value="InterPro"/>
</dbReference>
<keyword evidence="4" id="KW-1185">Reference proteome</keyword>
<evidence type="ECO:0000313" key="3">
    <source>
        <dbReference type="EMBL" id="PHH75391.1"/>
    </source>
</evidence>
<gene>
    <name evidence="3" type="ORF">CDD80_2398</name>
</gene>
<dbReference type="Gene3D" id="6.20.130.10">
    <property type="match status" value="1"/>
</dbReference>
<dbReference type="PANTHER" id="PTHR28174:SF1">
    <property type="entry name" value="LARGE RIBOSOMAL SUBUNIT PROTEIN BL31M"/>
    <property type="match status" value="1"/>
</dbReference>
<dbReference type="GO" id="GO:0003735">
    <property type="term" value="F:structural constituent of ribosome"/>
    <property type="evidence" value="ECO:0007669"/>
    <property type="project" value="InterPro"/>
</dbReference>
<dbReference type="OrthoDB" id="5587740at2759"/>
<dbReference type="InterPro" id="IPR034600">
    <property type="entry name" value="Ribosomal_bL31m"/>
</dbReference>
<dbReference type="STRING" id="2004952.A0A2C5Z892"/>
<name>A0A2C5Z892_9HYPO</name>
<evidence type="ECO:0000313" key="4">
    <source>
        <dbReference type="Proteomes" id="UP000226431"/>
    </source>
</evidence>
<reference evidence="3 4" key="1">
    <citation type="submission" date="2017-06" db="EMBL/GenBank/DDBJ databases">
        <title>Ant-infecting Ophiocordyceps genomes reveal a high diversity of potential behavioral manipulation genes and a possible major role for enterotoxins.</title>
        <authorList>
            <person name="De Bekker C."/>
            <person name="Evans H.C."/>
            <person name="Brachmann A."/>
            <person name="Hughes D.P."/>
        </authorList>
    </citation>
    <scope>NUCLEOTIDE SEQUENCE [LARGE SCALE GENOMIC DNA]</scope>
    <source>
        <strain evidence="3 4">Map16</strain>
    </source>
</reference>
<feature type="region of interest" description="Disordered" evidence="1">
    <location>
        <begin position="66"/>
        <end position="97"/>
    </location>
</feature>
<organism evidence="3 4">
    <name type="scientific">Ophiocordyceps camponoti-rufipedis</name>
    <dbReference type="NCBI Taxonomy" id="2004952"/>
    <lineage>
        <taxon>Eukaryota</taxon>
        <taxon>Fungi</taxon>
        <taxon>Dikarya</taxon>
        <taxon>Ascomycota</taxon>
        <taxon>Pezizomycotina</taxon>
        <taxon>Sordariomycetes</taxon>
        <taxon>Hypocreomycetidae</taxon>
        <taxon>Hypocreales</taxon>
        <taxon>Ophiocordycipitaceae</taxon>
        <taxon>Ophiocordyceps</taxon>
    </lineage>
</organism>
<dbReference type="Proteomes" id="UP000226431">
    <property type="component" value="Unassembled WGS sequence"/>
</dbReference>
<evidence type="ECO:0000259" key="2">
    <source>
        <dbReference type="Pfam" id="PF21492"/>
    </source>
</evidence>
<feature type="region of interest" description="Disordered" evidence="1">
    <location>
        <begin position="207"/>
        <end position="257"/>
    </location>
</feature>
<feature type="domain" description="Ribosomal protein bL31m N-terminal" evidence="2">
    <location>
        <begin position="136"/>
        <end position="180"/>
    </location>
</feature>
<feature type="compositionally biased region" description="Basic residues" evidence="1">
    <location>
        <begin position="245"/>
        <end position="257"/>
    </location>
</feature>
<proteinExistence type="predicted"/>
<dbReference type="Pfam" id="PF21492">
    <property type="entry name" value="bL31_N"/>
    <property type="match status" value="1"/>
</dbReference>
<dbReference type="AlphaFoldDB" id="A0A2C5Z892"/>
<sequence>MVSYLDESSGRSLVQYPTLQHTQHAISAQQRRILARHHRQARDAIQNTTAVLVPAREMSRDLGACSVPSEDMQVESSAPRNGVQRPAGRRHVKGHQRRWRERQAYDDWIGEKAHYAPDLLRERCNQQTRHANFIQRPRRPYTFMQLIQLSDGSTYTVRTTSPNPIYRPAKDSRNTRLWQPTDEALNNVEEDDTGSLALFRTRYGRGFDAAPKKSGKRDGRDGRMDAENFTELLQSYAPASEAPKPKARAKPPPSKKK</sequence>
<feature type="compositionally biased region" description="Basic and acidic residues" evidence="1">
    <location>
        <begin position="216"/>
        <end position="226"/>
    </location>
</feature>
<accession>A0A2C5Z892</accession>
<comment type="caution">
    <text evidence="3">The sequence shown here is derived from an EMBL/GenBank/DDBJ whole genome shotgun (WGS) entry which is preliminary data.</text>
</comment>
<dbReference type="PANTHER" id="PTHR28174">
    <property type="entry name" value="54S RIBOSOMAL PROTEIN L36, MITOCHONDRIAL"/>
    <property type="match status" value="1"/>
</dbReference>
<protein>
    <recommendedName>
        <fullName evidence="2">Ribosomal protein bL31m N-terminal domain-containing protein</fullName>
    </recommendedName>
</protein>
<dbReference type="InterPro" id="IPR048874">
    <property type="entry name" value="Ribosomal_bL31m_N"/>
</dbReference>